<feature type="compositionally biased region" description="Polar residues" evidence="1">
    <location>
        <begin position="2929"/>
        <end position="2961"/>
    </location>
</feature>
<feature type="compositionally biased region" description="Polar residues" evidence="1">
    <location>
        <begin position="2719"/>
        <end position="2753"/>
    </location>
</feature>
<feature type="region of interest" description="Disordered" evidence="1">
    <location>
        <begin position="3849"/>
        <end position="4000"/>
    </location>
</feature>
<feature type="compositionally biased region" description="Polar residues" evidence="1">
    <location>
        <begin position="2206"/>
        <end position="2273"/>
    </location>
</feature>
<feature type="region of interest" description="Disordered" evidence="1">
    <location>
        <begin position="2929"/>
        <end position="3029"/>
    </location>
</feature>
<feature type="compositionally biased region" description="Polar residues" evidence="1">
    <location>
        <begin position="1366"/>
        <end position="1378"/>
    </location>
</feature>
<feature type="compositionally biased region" description="Acidic residues" evidence="1">
    <location>
        <begin position="4173"/>
        <end position="4183"/>
    </location>
</feature>
<feature type="compositionally biased region" description="Polar residues" evidence="1">
    <location>
        <begin position="1859"/>
        <end position="1894"/>
    </location>
</feature>
<keyword evidence="4" id="KW-1185">Reference proteome</keyword>
<feature type="region of interest" description="Disordered" evidence="1">
    <location>
        <begin position="1324"/>
        <end position="1443"/>
    </location>
</feature>
<feature type="compositionally biased region" description="Low complexity" evidence="1">
    <location>
        <begin position="822"/>
        <end position="831"/>
    </location>
</feature>
<feature type="compositionally biased region" description="Polar residues" evidence="1">
    <location>
        <begin position="158"/>
        <end position="174"/>
    </location>
</feature>
<feature type="compositionally biased region" description="Polar residues" evidence="1">
    <location>
        <begin position="2366"/>
        <end position="2401"/>
    </location>
</feature>
<name>A0A7M5X6W4_9CNID</name>
<feature type="compositionally biased region" description="Low complexity" evidence="1">
    <location>
        <begin position="3679"/>
        <end position="3692"/>
    </location>
</feature>
<feature type="region of interest" description="Disordered" evidence="1">
    <location>
        <begin position="1655"/>
        <end position="2531"/>
    </location>
</feature>
<feature type="compositionally biased region" description="Polar residues" evidence="1">
    <location>
        <begin position="4271"/>
        <end position="4297"/>
    </location>
</feature>
<dbReference type="GeneID" id="136821657"/>
<feature type="compositionally biased region" description="Low complexity" evidence="1">
    <location>
        <begin position="1745"/>
        <end position="1784"/>
    </location>
</feature>
<feature type="compositionally biased region" description="Basic and acidic residues" evidence="1">
    <location>
        <begin position="1063"/>
        <end position="1077"/>
    </location>
</feature>
<feature type="compositionally biased region" description="Low complexity" evidence="1">
    <location>
        <begin position="3115"/>
        <end position="3129"/>
    </location>
</feature>
<feature type="compositionally biased region" description="Basic and acidic residues" evidence="1">
    <location>
        <begin position="1946"/>
        <end position="1968"/>
    </location>
</feature>
<feature type="compositionally biased region" description="Polar residues" evidence="1">
    <location>
        <begin position="1398"/>
        <end position="1417"/>
    </location>
</feature>
<feature type="compositionally biased region" description="Low complexity" evidence="1">
    <location>
        <begin position="2469"/>
        <end position="2497"/>
    </location>
</feature>
<feature type="compositionally biased region" description="Acidic residues" evidence="1">
    <location>
        <begin position="2143"/>
        <end position="2152"/>
    </location>
</feature>
<dbReference type="EnsemblMetazoa" id="CLYHEMT017791.1">
    <property type="protein sequence ID" value="CLYHEMP017791.1"/>
    <property type="gene ID" value="CLYHEMG017791"/>
</dbReference>
<feature type="compositionally biased region" description="Polar residues" evidence="1">
    <location>
        <begin position="3938"/>
        <end position="3959"/>
    </location>
</feature>
<feature type="compositionally biased region" description="Gly residues" evidence="1">
    <location>
        <begin position="763"/>
        <end position="776"/>
    </location>
</feature>
<feature type="compositionally biased region" description="Polar residues" evidence="1">
    <location>
        <begin position="1916"/>
        <end position="1939"/>
    </location>
</feature>
<feature type="compositionally biased region" description="Basic and acidic residues" evidence="1">
    <location>
        <begin position="1018"/>
        <end position="1035"/>
    </location>
</feature>
<feature type="region of interest" description="Disordered" evidence="1">
    <location>
        <begin position="3261"/>
        <end position="3293"/>
    </location>
</feature>
<feature type="compositionally biased region" description="Low complexity" evidence="1">
    <location>
        <begin position="1108"/>
        <end position="1127"/>
    </location>
</feature>
<feature type="compositionally biased region" description="Low complexity" evidence="1">
    <location>
        <begin position="2153"/>
        <end position="2205"/>
    </location>
</feature>
<feature type="compositionally biased region" description="Low complexity" evidence="1">
    <location>
        <begin position="2085"/>
        <end position="2095"/>
    </location>
</feature>
<feature type="region of interest" description="Disordered" evidence="1">
    <location>
        <begin position="5242"/>
        <end position="5295"/>
    </location>
</feature>
<feature type="region of interest" description="Disordered" evidence="1">
    <location>
        <begin position="4128"/>
        <end position="4237"/>
    </location>
</feature>
<dbReference type="OrthoDB" id="10693344at2759"/>
<feature type="compositionally biased region" description="Low complexity" evidence="1">
    <location>
        <begin position="1833"/>
        <end position="1842"/>
    </location>
</feature>
<feature type="region of interest" description="Disordered" evidence="1">
    <location>
        <begin position="924"/>
        <end position="948"/>
    </location>
</feature>
<feature type="region of interest" description="Disordered" evidence="1">
    <location>
        <begin position="5335"/>
        <end position="5639"/>
    </location>
</feature>
<feature type="compositionally biased region" description="Polar residues" evidence="1">
    <location>
        <begin position="5442"/>
        <end position="5467"/>
    </location>
</feature>
<feature type="compositionally biased region" description="Basic and acidic residues" evidence="1">
    <location>
        <begin position="2058"/>
        <end position="2067"/>
    </location>
</feature>
<feature type="compositionally biased region" description="Low complexity" evidence="1">
    <location>
        <begin position="1895"/>
        <end position="1915"/>
    </location>
</feature>
<feature type="region of interest" description="Disordered" evidence="1">
    <location>
        <begin position="2799"/>
        <end position="2902"/>
    </location>
</feature>
<feature type="compositionally biased region" description="Low complexity" evidence="1">
    <location>
        <begin position="4342"/>
        <end position="4363"/>
    </location>
</feature>
<feature type="compositionally biased region" description="Polar residues" evidence="1">
    <location>
        <begin position="2107"/>
        <end position="2136"/>
    </location>
</feature>
<feature type="compositionally biased region" description="Low complexity" evidence="1">
    <location>
        <begin position="2888"/>
        <end position="2902"/>
    </location>
</feature>
<feature type="region of interest" description="Disordered" evidence="1">
    <location>
        <begin position="4251"/>
        <end position="4606"/>
    </location>
</feature>
<evidence type="ECO:0000313" key="3">
    <source>
        <dbReference type="EnsemblMetazoa" id="CLYHEMP017791.1"/>
    </source>
</evidence>
<feature type="compositionally biased region" description="Low complexity" evidence="1">
    <location>
        <begin position="3051"/>
        <end position="3076"/>
    </location>
</feature>
<feature type="compositionally biased region" description="Pro residues" evidence="1">
    <location>
        <begin position="3693"/>
        <end position="3709"/>
    </location>
</feature>
<evidence type="ECO:0000256" key="2">
    <source>
        <dbReference type="SAM" id="SignalP"/>
    </source>
</evidence>
<feature type="compositionally biased region" description="Polar residues" evidence="1">
    <location>
        <begin position="4442"/>
        <end position="4471"/>
    </location>
</feature>
<feature type="compositionally biased region" description="Low complexity" evidence="1">
    <location>
        <begin position="4052"/>
        <end position="4092"/>
    </location>
</feature>
<feature type="compositionally biased region" description="Low complexity" evidence="1">
    <location>
        <begin position="5268"/>
        <end position="5286"/>
    </location>
</feature>
<feature type="region of interest" description="Disordered" evidence="1">
    <location>
        <begin position="3540"/>
        <end position="3657"/>
    </location>
</feature>
<feature type="compositionally biased region" description="Polar residues" evidence="1">
    <location>
        <begin position="5131"/>
        <end position="5147"/>
    </location>
</feature>
<feature type="region of interest" description="Disordered" evidence="1">
    <location>
        <begin position="109"/>
        <end position="201"/>
    </location>
</feature>
<feature type="region of interest" description="Disordered" evidence="1">
    <location>
        <begin position="1587"/>
        <end position="1616"/>
    </location>
</feature>
<feature type="compositionally biased region" description="Basic and acidic residues" evidence="1">
    <location>
        <begin position="1379"/>
        <end position="1397"/>
    </location>
</feature>
<feature type="compositionally biased region" description="Low complexity" evidence="1">
    <location>
        <begin position="1794"/>
        <end position="1826"/>
    </location>
</feature>
<feature type="compositionally biased region" description="Low complexity" evidence="1">
    <location>
        <begin position="4541"/>
        <end position="4568"/>
    </location>
</feature>
<feature type="region of interest" description="Disordered" evidence="1">
    <location>
        <begin position="702"/>
        <end position="865"/>
    </location>
</feature>
<feature type="compositionally biased region" description="Polar residues" evidence="1">
    <location>
        <begin position="5064"/>
        <end position="5074"/>
    </location>
</feature>
<feature type="region of interest" description="Disordered" evidence="1">
    <location>
        <begin position="980"/>
        <end position="999"/>
    </location>
</feature>
<keyword evidence="2" id="KW-0732">Signal</keyword>
<feature type="signal peptide" evidence="2">
    <location>
        <begin position="1"/>
        <end position="19"/>
    </location>
</feature>
<feature type="compositionally biased region" description="Polar residues" evidence="1">
    <location>
        <begin position="5242"/>
        <end position="5256"/>
    </location>
</feature>
<feature type="compositionally biased region" description="Polar residues" evidence="1">
    <location>
        <begin position="5360"/>
        <end position="5400"/>
    </location>
</feature>
<feature type="compositionally biased region" description="Polar residues" evidence="1">
    <location>
        <begin position="3974"/>
        <end position="4000"/>
    </location>
</feature>
<feature type="region of interest" description="Disordered" evidence="1">
    <location>
        <begin position="3671"/>
        <end position="3757"/>
    </location>
</feature>
<proteinExistence type="predicted"/>
<feature type="compositionally biased region" description="Polar residues" evidence="1">
    <location>
        <begin position="1655"/>
        <end position="1674"/>
    </location>
</feature>
<feature type="compositionally biased region" description="Basic residues" evidence="1">
    <location>
        <begin position="1168"/>
        <end position="1183"/>
    </location>
</feature>
<feature type="compositionally biased region" description="Acidic residues" evidence="1">
    <location>
        <begin position="1337"/>
        <end position="1365"/>
    </location>
</feature>
<feature type="compositionally biased region" description="Low complexity" evidence="1">
    <location>
        <begin position="2811"/>
        <end position="2827"/>
    </location>
</feature>
<feature type="compositionally biased region" description="Polar residues" evidence="1">
    <location>
        <begin position="4492"/>
        <end position="4540"/>
    </location>
</feature>
<feature type="compositionally biased region" description="Basic residues" evidence="1">
    <location>
        <begin position="746"/>
        <end position="762"/>
    </location>
</feature>
<feature type="region of interest" description="Disordered" evidence="1">
    <location>
        <begin position="4042"/>
        <end position="4104"/>
    </location>
</feature>
<feature type="region of interest" description="Disordered" evidence="1">
    <location>
        <begin position="1258"/>
        <end position="1277"/>
    </location>
</feature>
<feature type="compositionally biased region" description="Low complexity" evidence="1">
    <location>
        <begin position="5594"/>
        <end position="5614"/>
    </location>
</feature>
<feature type="compositionally biased region" description="Polar residues" evidence="1">
    <location>
        <begin position="1129"/>
        <end position="1138"/>
    </location>
</feature>
<feature type="compositionally biased region" description="Low complexity" evidence="1">
    <location>
        <begin position="4143"/>
        <end position="4163"/>
    </location>
</feature>
<feature type="compositionally biased region" description="Basic residues" evidence="1">
    <location>
        <begin position="134"/>
        <end position="143"/>
    </location>
</feature>
<feature type="region of interest" description="Disordered" evidence="1">
    <location>
        <begin position="5199"/>
        <end position="5218"/>
    </location>
</feature>
<protein>
    <submittedName>
        <fullName evidence="3">Uncharacterized protein</fullName>
    </submittedName>
</protein>
<feature type="compositionally biased region" description="Low complexity" evidence="1">
    <location>
        <begin position="4386"/>
        <end position="4441"/>
    </location>
</feature>
<feature type="compositionally biased region" description="Polar residues" evidence="1">
    <location>
        <begin position="2992"/>
        <end position="3019"/>
    </location>
</feature>
<feature type="compositionally biased region" description="Basic and acidic residues" evidence="1">
    <location>
        <begin position="531"/>
        <end position="544"/>
    </location>
</feature>
<feature type="compositionally biased region" description="Basic and acidic residues" evidence="1">
    <location>
        <begin position="4938"/>
        <end position="4951"/>
    </location>
</feature>
<feature type="compositionally biased region" description="Basic and acidic residues" evidence="1">
    <location>
        <begin position="186"/>
        <end position="195"/>
    </location>
</feature>
<feature type="compositionally biased region" description="Polar residues" evidence="1">
    <location>
        <begin position="3631"/>
        <end position="3657"/>
    </location>
</feature>
<feature type="compositionally biased region" description="Polar residues" evidence="1">
    <location>
        <begin position="5625"/>
        <end position="5639"/>
    </location>
</feature>
<feature type="compositionally biased region" description="Polar residues" evidence="1">
    <location>
        <begin position="2329"/>
        <end position="2360"/>
    </location>
</feature>
<feature type="compositionally biased region" description="Polar residues" evidence="1">
    <location>
        <begin position="2687"/>
        <end position="2706"/>
    </location>
</feature>
<accession>A0A7M5X6W4</accession>
<feature type="compositionally biased region" description="Polar residues" evidence="1">
    <location>
        <begin position="4128"/>
        <end position="4142"/>
    </location>
</feature>
<feature type="compositionally biased region" description="Polar residues" evidence="1">
    <location>
        <begin position="5477"/>
        <end position="5488"/>
    </location>
</feature>
<feature type="region of interest" description="Disordered" evidence="1">
    <location>
        <begin position="5062"/>
        <end position="5110"/>
    </location>
</feature>
<feature type="compositionally biased region" description="Polar residues" evidence="1">
    <location>
        <begin position="5204"/>
        <end position="5218"/>
    </location>
</feature>
<evidence type="ECO:0000313" key="4">
    <source>
        <dbReference type="Proteomes" id="UP000594262"/>
    </source>
</evidence>
<feature type="compositionally biased region" description="Low complexity" evidence="1">
    <location>
        <begin position="3142"/>
        <end position="3155"/>
    </location>
</feature>
<feature type="region of interest" description="Disordered" evidence="1">
    <location>
        <begin position="5131"/>
        <end position="5189"/>
    </location>
</feature>
<feature type="region of interest" description="Disordered" evidence="1">
    <location>
        <begin position="3800"/>
        <end position="3819"/>
    </location>
</feature>
<dbReference type="RefSeq" id="XP_066933967.1">
    <property type="nucleotide sequence ID" value="XM_067077866.1"/>
</dbReference>
<feature type="compositionally biased region" description="Polar residues" evidence="1">
    <location>
        <begin position="2026"/>
        <end position="2051"/>
    </location>
</feature>
<feature type="compositionally biased region" description="Pro residues" evidence="1">
    <location>
        <begin position="788"/>
        <end position="814"/>
    </location>
</feature>
<feature type="compositionally biased region" description="Low complexity" evidence="1">
    <location>
        <begin position="3370"/>
        <end position="3392"/>
    </location>
</feature>
<feature type="region of interest" description="Disordered" evidence="1">
    <location>
        <begin position="433"/>
        <end position="552"/>
    </location>
</feature>
<feature type="compositionally biased region" description="Basic and acidic residues" evidence="1">
    <location>
        <begin position="117"/>
        <end position="133"/>
    </location>
</feature>
<feature type="compositionally biased region" description="Polar residues" evidence="1">
    <location>
        <begin position="3271"/>
        <end position="3293"/>
    </location>
</feature>
<feature type="compositionally biased region" description="Polar residues" evidence="1">
    <location>
        <begin position="2069"/>
        <end position="2084"/>
    </location>
</feature>
<feature type="region of interest" description="Disordered" evidence="1">
    <location>
        <begin position="33"/>
        <end position="59"/>
    </location>
</feature>
<feature type="compositionally biased region" description="Polar residues" evidence="1">
    <location>
        <begin position="4221"/>
        <end position="4237"/>
    </location>
</feature>
<feature type="region of interest" description="Disordered" evidence="1">
    <location>
        <begin position="3356"/>
        <end position="3444"/>
    </location>
</feature>
<feature type="compositionally biased region" description="Low complexity" evidence="1">
    <location>
        <begin position="5424"/>
        <end position="5441"/>
    </location>
</feature>
<organism evidence="3 4">
    <name type="scientific">Clytia hemisphaerica</name>
    <dbReference type="NCBI Taxonomy" id="252671"/>
    <lineage>
        <taxon>Eukaryota</taxon>
        <taxon>Metazoa</taxon>
        <taxon>Cnidaria</taxon>
        <taxon>Hydrozoa</taxon>
        <taxon>Hydroidolina</taxon>
        <taxon>Leptothecata</taxon>
        <taxon>Obeliida</taxon>
        <taxon>Clytiidae</taxon>
        <taxon>Clytia</taxon>
    </lineage>
</organism>
<feature type="compositionally biased region" description="Polar residues" evidence="1">
    <location>
        <begin position="3883"/>
        <end position="3895"/>
    </location>
</feature>
<reference evidence="3" key="1">
    <citation type="submission" date="2021-01" db="UniProtKB">
        <authorList>
            <consortium name="EnsemblMetazoa"/>
        </authorList>
    </citation>
    <scope>IDENTIFICATION</scope>
</reference>
<feature type="region of interest" description="Disordered" evidence="1">
    <location>
        <begin position="2684"/>
        <end position="2753"/>
    </location>
</feature>
<feature type="compositionally biased region" description="Basic and acidic residues" evidence="1">
    <location>
        <begin position="980"/>
        <end position="997"/>
    </location>
</feature>
<feature type="compositionally biased region" description="Polar residues" evidence="1">
    <location>
        <begin position="5541"/>
        <end position="5551"/>
    </location>
</feature>
<feature type="compositionally biased region" description="Low complexity" evidence="1">
    <location>
        <begin position="4581"/>
        <end position="4602"/>
    </location>
</feature>
<feature type="region of interest" description="Disordered" evidence="1">
    <location>
        <begin position="1218"/>
        <end position="1244"/>
    </location>
</feature>
<feature type="region of interest" description="Disordered" evidence="1">
    <location>
        <begin position="282"/>
        <end position="301"/>
    </location>
</feature>
<feature type="compositionally biased region" description="Polar residues" evidence="1">
    <location>
        <begin position="5409"/>
        <end position="5423"/>
    </location>
</feature>
<feature type="region of interest" description="Disordered" evidence="1">
    <location>
        <begin position="1168"/>
        <end position="1197"/>
    </location>
</feature>
<feature type="compositionally biased region" description="Polar residues" evidence="1">
    <location>
        <begin position="2293"/>
        <end position="2311"/>
    </location>
</feature>
<feature type="compositionally biased region" description="Low complexity" evidence="1">
    <location>
        <begin position="4251"/>
        <end position="4270"/>
    </location>
</feature>
<feature type="compositionally biased region" description="Low complexity" evidence="1">
    <location>
        <begin position="3096"/>
        <end position="3107"/>
    </location>
</feature>
<feature type="compositionally biased region" description="Polar residues" evidence="1">
    <location>
        <begin position="2407"/>
        <end position="2447"/>
    </location>
</feature>
<feature type="compositionally biased region" description="Polar residues" evidence="1">
    <location>
        <begin position="3393"/>
        <end position="3439"/>
    </location>
</feature>
<feature type="compositionally biased region" description="Polar residues" evidence="1">
    <location>
        <begin position="1424"/>
        <end position="1434"/>
    </location>
</feature>
<feature type="compositionally biased region" description="Polar residues" evidence="1">
    <location>
        <begin position="1007"/>
        <end position="1016"/>
    </location>
</feature>
<feature type="compositionally biased region" description="Basic and acidic residues" evidence="1">
    <location>
        <begin position="1713"/>
        <end position="1730"/>
    </location>
</feature>
<feature type="compositionally biased region" description="Polar residues" evidence="1">
    <location>
        <begin position="5581"/>
        <end position="5593"/>
    </location>
</feature>
<sequence length="5856" mass="632494">MIVLQQCFTVLVILNTVLSHPAFRLEYSWENDDDNSHITEQDPNFYENKNEGKSHQLNKRDDLNDDARRLYNDKSTVEDPAMSAMQGSILLEQRNELAALKDDSAFEDSALSSLQEDSQKMDSDERKVDDDRRRKFGKHKKKFTDKPVKSKDDEDNVDLNTKIRQFSESLGPTTNEDSNDNDNDDERDKRSHIEREDFDLSDDMLQDFATSSVPIKKRHKKSYIHPVKSSESPSEILGNIAKIFENANDQNDALLVRKRKEMSRDIIPHPRDIYSTRVWPIESSRDSIPSPDSSREQDEKDIIPRAPRFNAKYDVIEHDPHIDKILAMKSLDPVFANPSYLIDPEDPNPQNLINDVIAASSVKRKRNIPLDEYETESETGSVASGSGGFTADIEMTGEPEYLFDSKENARNIKVSQDEDDWIVSSSDIAKAVKDNIVQNQKAKKKEKKEEHKHSNKREKEFDKKANNGKQNDPDQDWIAGSGDIVTKKTQKHVKAGSEFSGSGSGSGSGEYQFEVKPYSPEAEKQQIQQKSKTDNESLRSEEKSVQSVKPTTSVRQNVHNMGNQTLQNMTMSREVDAGPHTLNELVAPLKEANETAKNTSNEIINHLMDKVVQNPNLRNDYLYQLTHQQIPIGFVGSSNGVEPIGNTPTDVAQQNAIGGFVGTRNEVESITSDGDTITGNVRGDIEGEDDKEVVMMPVEVDCSSASGSGAGSGSGSGCNYKPIVPKAQKEKDKKKEKNAGKDSKEKKGKKKKKKGKKSKGKKGGGSSGGSNSGGVKPGNDGSGNQLQPPAPPQQVPKAPKQPQPPPNVSNPPTPGQSQTMVQPKGPKNQQPPQMPAPSSGKSKNQGSYFGKDNFPKPNFATQITFNPNDKTWSAVPQIQHVGAVDNSTKKHLKSTGGEAKHVDMVYDPKEKIWSAVVNKDQKESFVGDNGKNSTKRFGQPKAHGKQGADLVYDSKTGTWGAVSKGSLKLKNTDEEKKKFKAKNFEEGGQRKSTDKKIAQMAYDHNTKTWGAVSTPTFDGKEDKNSTKRQENGERKTKGKQGARMEFDANSKTWGAVSGPVIGKKGDKNNTKKHEKPLIRSSKVNNPVQMKYDPKSDTWGAVPEKQGKSSKYSKTKSSSKNNSQMKTKVTMFSETSKAIGQTKIKHNKKREKRADSIFYDAVETRQPRNLKAKKTKTSKHKKQQHNPNLGRIGKAKSRRKRIKMIMIRKRKHVPLSSKLFTENDVEIQDGSGSSESESGSAEDDADALSGRSLIAIIPTQESEEISVGNQDPNSGIVEMSYENTEPDLELTKKPLRQNNGTKKSSFKLNVKNYFPKRLILENIRRQKSHHKRDHIESGDELDLDEDDFMNEDENLDDLEDDKEEEQTSQGTGRSVITNTDHNHQKKTSESQHKRDDSSGKTQMNKQNTEFDSLGQNRQKIAESEVPNQQKYSAKSPNHPKGFAPINQLYHEKSESQEPEDNDLMIMSSSTKSHPNIIEDSVRYRNLTCCEESAKNPHFKHNCCSKRSTIAKRQDISCCKNIKVTWGGISKATPPNENKQTLNANPPDIALEGGMEVFQLPAISSDLTLTAPGPVTLTDVVHLGEQTKATNKTDDVVEDSSIKTQAPRPTPSSVTSTTQSIPKWIDFRLNPSKGVAVQPVVSESKTSKDIKVVWGSLSMSTTPSPNKYGDSQSASGMNVHGATVSSAKHMPIKVTSNKTTSDGSDSGKYGNNQDYENKEKSPPPHDKEESDGQNKPGNNGSDRPGVSTNTSPSQGSNSNGGASNSPPQGSNKGSSSSSQSTGQNKPGSNTPDTNRPGASPSGENNNNGGVGNSPSSSGGKQGSSAPSANSPPPGNSKGSSKPSSVNQSNTPPPSNKVPSIGDNNSNKGNGKPNDSQGPKSASNKQSNASPPTTNGNGPKSGSKPDKSGGSSSGPSSSYPNKPTQGIGSSPLPSKNMKQGSLDSSKNNNKAEKDNKEISSTDKNKQDEKASRPMPIPKANKADKEKSESSLPSTLKTENKAPSSKPTFQSSKDKNKEKLQSNPGKVIPTSGQSGKNLPKHPSQSNTNNQGSNLPKASSNSNKDKSNDKENSLQNPSQSPSVTDTQQSNNGNNGNLKNTSKGKKIRDSDKVTQSSMKTASPTSRPKTTGSSGLNSKQNSGSASSNTDNEEDEDIEDAITNAATKTPTPAPQQTNPWATTTRTVATTTTTLQTNTTPTTTSRPTTARMTTKNPQDSIPFTHPNNVETEKQPQSGKSQNNKPTKVSGNQTANKNGKASPTKKPFSTSKPSNKVSSTSKAQQEESQSSSNQINQNNCCSPGQSSPGQGNCCQNGNTDSNDNDHGKNNAGQGKIGQNAGQGISGPGNNDQNSGLDNTGNTPESTSQGKTGQGNAGQNNASQGISGPGNGDQNSGHDNAGNTPESTSQGKTGQGNSGQDNASQGISGPGNDDQNSGQNAGQGNTDNTSDNANQSNTGQSNAGQGSAGQGISGPGDADQNNSGQNTGQNSAGNTSGQTSTGQTNTDQPNAGQGVAGPGVPDDQEIQDQETSKNKNGPTGSPTIVYTKTSYKIICLPINWPCANDQKLTTAAPTYLQSSDMSKQSDNSTSKPVPVPVPGYPEESENQTVVAQPVLPLVPVTGDCNGCIQATGGCPPGCVQQQPPFLSPPSSCVPGFPCPIEDVNIVNPYESTPAPMPGLPQKLNVWAIETVETHVKESSSNVTLEKPDSSTTSSTNGVPGPDSDEPLTQRMDTNSQPTVSQSTSKLPTPNAANKPTNTFSVKGPTIQQTSANINYQDLLYAPTKISNTEVTPVTTSTPLLYNNQYKLNIQGQSGSESPTNAPTTTNRPLNSTTTTSSPGSHGGVEGPTYPQTNRHAEYQSDSSNSPEPTSLLSDHDGVQGPTYPQSANRFESQEESQRPTPMNPTNSPTTPQTTKTTITLLNAQMNAVYESSNDQRLQYQSPTMNQTPSPTQKGATNAKTSTTPRMVDNQNPVDGAGNSYYNSDHSPTSNQTPPPTPNTATSIRNTTTPTPLEDQTVTQNPTEGVSSFDQSSSTTSTTLFPPIIKAEDNAEYNPYDQPEYVSNPTTPPATTKSKTTNVKTTTSPTQKNNQNFNPSEDISKPSYEPYKSPTKTSESTTTIFPPIIKQQNSNSQYNPYNQPQDVQLNPTAPPVTTPSKTTNSKTSTVSGDDVKDDQNQDSSSFDQPARTTSTTVFPPIIKAESNNAEYSPYDQPEPQQVSTTSTTLFPPVIMASDNAEYDTHDQPESSQFSTTSTTLFPPVIKQENNNVLYNAYDSDLNPTPPGTTQSKVTSSRNTTTPAPTDNQATTLSVDGALKQYKELLKSAGYNIDSYLSGAPTTTQPPTTKLSTTKGTIRIEAKEDGLMPGGMQPPYFSNQDQPPTTPSISTTPTTTLVTTPNPYLPTTNQASTINPYLPNNQDQTNQNVGQSNGNGYNQNFATNQNQTSTTPSPTEANPLPPQLYNNAQQGAPTTPQATTVTPKTATDDNVLKVLLSDTLEKQKNGSENATDKQTVLNTDEYLQSLAITEPTTTPHPGAEFDPNDPIHYEIANEMNNQNNKDNQSLSYGLLPIPPPVDKTNDSVSQPSNYHDLENPGNDKTRPSLDPTSDLKEVSPTGKNKDERKPTPVSVTSTQFKQRMKSAKFSEPITSYQKPEESQQMNQSELVQQPQQEMQEYSGFPSYEKFLQHFYESFQSTPSPSTQPHSTPKPSTPKPSTPKPSTPKPSTPMTSTLQQMDYGIEGPGKEGSDDSEDENPPVDIFSTTVALPKTTPVPTQQYQNSNLVSTISTLLPTEALKVVENDRPINEIDQSAVLQDTKVEPSVDQPSDANTEYAGYNSYDDYLKDYYKKMSTLLKNVTSATKILLNATNNEPEHKTHKSKSKDESVEEESPFNPYLPTEQPASQSTPMTPVAQNMAEGLPVPGPEETTDEDGSEGSPTNDDLETSKTKEKDESNSAENPQQSGTGSVSKGQESTLDSAIKPQENAEDSSKQLDSTTPGSNSGKQQEPTPNKQDTNNNITSILSEMNNFDFNIGSVNPTSTTPLPTVANVKESLEYGTSYRSSTNDVDATTDIVNPTTTSTTTSAALQTTQDTIGNQDQSQSKGQGQDKNTLAPSDQPEGSVWGFSSYTEYMKHYMDKIRDFYNGNTTQSSGNIDNTSINQPTQDPTQPTTLPTSTTTTSTVAPADFSVDSSDDNALESEYEGGFQPSSEETTTQLSAEETKPTNRPLTQKPTTKKLTRVTTNIPATTKPLTTQQSFTLDRQKPDATKPYTIVTTTPQPTTRNTDATTQPEGLQTQTAKTEDTNTPTQENSSGTIVTQPVTSPTGSPVTTNGPTTKAVTTNSPTTKSVTTNGPTTKAVNTNSPTTKAATTNSPTTRANTTPQSTTPAWMEIEILPKTDSNGQDPSENPTQSSTSTTTQTESNTEISTTTAPSTTASQGESESNSNPTESSSDSSTFKTNKPVSSDGTNSPSSLMTNPITRPNDVTTRTNTSPTSRATESSTEETITQSSMKVTSPNAQTTPATKAETTSSSKLQTTQASPTTGQPTQAQNTQPSSTKSPTNPATTQPPTSANNATTTATITTTVAPESLYSSSSEDAFSITESTSTTTTTQSPTSIESSTLAPHEDAVFITDSTTTTSSPTTMSNQDSIEYVPEPVTTPSPAMMIQETPNNAVSNNSGSYPILNTPQPVSQDQYSTSVYGFSTYEEYLKDYYQKINDPNQPPFIDSILTINEPNSTQTPKMPNPTQAPEVTEISQSRFSSYEEYLHDYYQKVNDENQPPFADSVIKIPITAQPGAPTEEITQSGVSSYEDYLKDYYAKVADQNQPHFVDSVLKLQTTPKPATQNKESSAQTEEITQSGVSSYEEYLKDYYEKAVDKNQPPFIDRVITVATPSPTPSQVFNNKVTVLEVDEDEEISQSGYSSYDAYLKDYYENIGDQKKHPFVDTVLTPTQLPQYSPEKESVTTPTKDESSTTVSPTNQEFVTTPATPLVAVNPEQSFEVVGAQPPAPIENNVAPSPTTTPIPFIMSELLPTQSSQESKPEISTSEIPIEAKLDDDLSLFKEPKVITTVAPNLQYPVAGPQDAYQQNQESSPEMSEPGLTITYQPSPTSSTTTTTPQPGPSTIENFPNYNISKQNFNVWDRYQPQYPEFNHQQQQAPVDPNQPETQPSEDDFDQQVLPIETLPGFVPPTPPVTTQSPKDSTQDSKDKEVTAASLLTKLVGQPPASQQDQNKGSTEAVSSVVDALNSISGPTVGEEVLNTSLSTNIPTSTEEQAAKTSVEETAPVAIQPTPLESQPSQESQPSVQSFAPVSTSETTLSSDFNYLASVDMPDGAQTSQGMPTVENQEIAQVEAKAEVVQPENQTSTQENSPVPVNKEPPIISSQTSSQAEENQSQPLESANPTQENAQSPAQKVQFQNTATEIPVGNKGTVLQESSTVENSLLDTQSSTPSLNTQTTTTSDQAVLSNTGGQQNAGDSSNTTTNDQQDAGPSVTIAPQVESTPAATSVITEQQSQEGSSNNQDPIARDGQITPPSEESSQIQQPATSASSISNITPEPFIQDTYPTPDSNSLVKDNIERESVSEAPIESIPEDNKASLESPPSYFQSQTEPNQAFSQVISESDSSSVSNNQQVTASEASELIDPETNDSSNTGSMENITISGEPSKKMSLSQLIMPTTFSADTSQIESTLAKHSANSDSSPELPTDYFVDTTSGNNFEKPTERSGNNNVLMERASYDHPTPKQENIESKRNFIPKANTDAAAFNGGFSKTPGGESSYLTVYKKPNFLDLHALSDGVNWREILNPEYVINPRSLNRNVARDQIPGLHSNEELMNKKFKEPYINFIKKSYFPKVKQDILERNDLEILPPSNDEPDFRRRR</sequence>
<feature type="region of interest" description="Disordered" evidence="1">
    <location>
        <begin position="1004"/>
        <end position="1151"/>
    </location>
</feature>
<feature type="compositionally biased region" description="Polar residues" evidence="1">
    <location>
        <begin position="5339"/>
        <end position="5351"/>
    </location>
</feature>
<feature type="compositionally biased region" description="Basic and acidic residues" evidence="1">
    <location>
        <begin position="48"/>
        <end position="59"/>
    </location>
</feature>
<evidence type="ECO:0000256" key="1">
    <source>
        <dbReference type="SAM" id="MobiDB-lite"/>
    </source>
</evidence>
<feature type="compositionally biased region" description="Basic and acidic residues" evidence="1">
    <location>
        <begin position="3574"/>
        <end position="3609"/>
    </location>
</feature>
<feature type="compositionally biased region" description="Polar residues" evidence="1">
    <location>
        <begin position="5510"/>
        <end position="5533"/>
    </location>
</feature>
<feature type="compositionally biased region" description="Basic and acidic residues" evidence="1">
    <location>
        <begin position="447"/>
        <end position="465"/>
    </location>
</feature>
<feature type="chain" id="PRO_5029758852" evidence="2">
    <location>
        <begin position="20"/>
        <end position="5856"/>
    </location>
</feature>
<feature type="compositionally biased region" description="Basic and acidic residues" evidence="1">
    <location>
        <begin position="727"/>
        <end position="745"/>
    </location>
</feature>
<feature type="compositionally biased region" description="Polar residues" evidence="1">
    <location>
        <begin position="4188"/>
        <end position="4200"/>
    </location>
</feature>
<feature type="compositionally biased region" description="Polar residues" evidence="1">
    <location>
        <begin position="2838"/>
        <end position="2861"/>
    </location>
</feature>
<feature type="compositionally biased region" description="Polar residues" evidence="1">
    <location>
        <begin position="1692"/>
        <end position="1712"/>
    </location>
</feature>
<feature type="compositionally biased region" description="Low complexity" evidence="1">
    <location>
        <begin position="4472"/>
        <end position="4491"/>
    </location>
</feature>
<feature type="compositionally biased region" description="Polar residues" evidence="1">
    <location>
        <begin position="1986"/>
        <end position="2007"/>
    </location>
</feature>
<feature type="compositionally biased region" description="Low complexity" evidence="1">
    <location>
        <begin position="4298"/>
        <end position="4333"/>
    </location>
</feature>
<feature type="compositionally biased region" description="Low complexity" evidence="1">
    <location>
        <begin position="2276"/>
        <end position="2292"/>
    </location>
</feature>
<feature type="compositionally biased region" description="Low complexity" evidence="1">
    <location>
        <begin position="5081"/>
        <end position="5104"/>
    </location>
</feature>
<dbReference type="Proteomes" id="UP000594262">
    <property type="component" value="Unplaced"/>
</dbReference>
<feature type="region of interest" description="Disordered" evidence="1">
    <location>
        <begin position="4932"/>
        <end position="4960"/>
    </location>
</feature>
<feature type="compositionally biased region" description="Basic and acidic residues" evidence="1">
    <location>
        <begin position="3926"/>
        <end position="3936"/>
    </location>
</feature>
<feature type="compositionally biased region" description="Low complexity" evidence="1">
    <location>
        <begin position="5489"/>
        <end position="5500"/>
    </location>
</feature>
<feature type="compositionally biased region" description="Polar residues" evidence="1">
    <location>
        <begin position="2799"/>
        <end position="2810"/>
    </location>
</feature>
<feature type="region of interest" description="Disordered" evidence="1">
    <location>
        <begin position="3042"/>
        <end position="3185"/>
    </location>
</feature>
<feature type="compositionally biased region" description="Low complexity" evidence="1">
    <location>
        <begin position="1228"/>
        <end position="1238"/>
    </location>
</feature>